<dbReference type="EMBL" id="BMCS01000003">
    <property type="protein sequence ID" value="GGF43726.1"/>
    <property type="molecule type" value="Genomic_DNA"/>
</dbReference>
<dbReference type="InterPro" id="IPR000182">
    <property type="entry name" value="GNAT_dom"/>
</dbReference>
<gene>
    <name evidence="2" type="ORF">GCM10007298_44320</name>
</gene>
<name>A0ABQ1V9F6_9NOCA</name>
<feature type="domain" description="N-acetyltransferase" evidence="1">
    <location>
        <begin position="8"/>
        <end position="191"/>
    </location>
</feature>
<dbReference type="RefSeq" id="WP_188493001.1">
    <property type="nucleotide sequence ID" value="NZ_BMCS01000003.1"/>
</dbReference>
<dbReference type="InterPro" id="IPR051531">
    <property type="entry name" value="N-acetyltransferase"/>
</dbReference>
<dbReference type="PANTHER" id="PTHR43792">
    <property type="entry name" value="GNAT FAMILY, PUTATIVE (AFU_ORTHOLOGUE AFUA_3G00765)-RELATED-RELATED"/>
    <property type="match status" value="1"/>
</dbReference>
<accession>A0ABQ1V9F6</accession>
<dbReference type="PROSITE" id="PS51186">
    <property type="entry name" value="GNAT"/>
    <property type="match status" value="1"/>
</dbReference>
<comment type="caution">
    <text evidence="2">The sequence shown here is derived from an EMBL/GenBank/DDBJ whole genome shotgun (WGS) entry which is preliminary data.</text>
</comment>
<keyword evidence="3" id="KW-1185">Reference proteome</keyword>
<proteinExistence type="predicted"/>
<evidence type="ECO:0000313" key="3">
    <source>
        <dbReference type="Proteomes" id="UP000632454"/>
    </source>
</evidence>
<evidence type="ECO:0000313" key="2">
    <source>
        <dbReference type="EMBL" id="GGF43726.1"/>
    </source>
</evidence>
<dbReference type="Proteomes" id="UP000632454">
    <property type="component" value="Unassembled WGS sequence"/>
</dbReference>
<dbReference type="Gene3D" id="3.40.630.30">
    <property type="match status" value="1"/>
</dbReference>
<dbReference type="InterPro" id="IPR016181">
    <property type="entry name" value="Acyl_CoA_acyltransferase"/>
</dbReference>
<organism evidence="2 3">
    <name type="scientific">Williamsia phyllosphaerae</name>
    <dbReference type="NCBI Taxonomy" id="885042"/>
    <lineage>
        <taxon>Bacteria</taxon>
        <taxon>Bacillati</taxon>
        <taxon>Actinomycetota</taxon>
        <taxon>Actinomycetes</taxon>
        <taxon>Mycobacteriales</taxon>
        <taxon>Nocardiaceae</taxon>
        <taxon>Williamsia</taxon>
    </lineage>
</organism>
<dbReference type="Pfam" id="PF13302">
    <property type="entry name" value="Acetyltransf_3"/>
    <property type="match status" value="1"/>
</dbReference>
<dbReference type="SUPFAM" id="SSF55729">
    <property type="entry name" value="Acyl-CoA N-acyltransferases (Nat)"/>
    <property type="match status" value="1"/>
</dbReference>
<dbReference type="PANTHER" id="PTHR43792:SF1">
    <property type="entry name" value="N-ACETYLTRANSFERASE DOMAIN-CONTAINING PROTEIN"/>
    <property type="match status" value="1"/>
</dbReference>
<protein>
    <submittedName>
        <fullName evidence="2">GNAT family acetyltransferase</fullName>
    </submittedName>
</protein>
<sequence>MIIETAHLVLRPITRDDAAALVELDSDPVVMRYVSGGRPTPRSMIEDWVIPRAITEMSMRRGVGMFAAMDRHRGGFLGWFSLRAPRHSNRAELELTYRLRRDAWGYGIATEGSRALVQVAFDRLATDRLFAGTMAVNAPSRRVMEKSGMRLAALHQADDAAVDGYERGEVEYEILRSQWETAHFPWARSARAAAHLIA</sequence>
<evidence type="ECO:0000259" key="1">
    <source>
        <dbReference type="PROSITE" id="PS51186"/>
    </source>
</evidence>
<reference evidence="3" key="1">
    <citation type="journal article" date="2019" name="Int. J. Syst. Evol. Microbiol.">
        <title>The Global Catalogue of Microorganisms (GCM) 10K type strain sequencing project: providing services to taxonomists for standard genome sequencing and annotation.</title>
        <authorList>
            <consortium name="The Broad Institute Genomics Platform"/>
            <consortium name="The Broad Institute Genome Sequencing Center for Infectious Disease"/>
            <person name="Wu L."/>
            <person name="Ma J."/>
        </authorList>
    </citation>
    <scope>NUCLEOTIDE SEQUENCE [LARGE SCALE GENOMIC DNA]</scope>
    <source>
        <strain evidence="3">CCM 7855</strain>
    </source>
</reference>